<dbReference type="PANTHER" id="PTHR43178:SF5">
    <property type="entry name" value="LIPOAMIDE ACYLTRANSFERASE COMPONENT OF BRANCHED-CHAIN ALPHA-KETO ACID DEHYDROGENASE COMPLEX, MITOCHONDRIAL"/>
    <property type="match status" value="1"/>
</dbReference>
<feature type="domain" description="Lipoyl-binding" evidence="8">
    <location>
        <begin position="3"/>
        <end position="78"/>
    </location>
</feature>
<dbReference type="Gene3D" id="4.10.320.10">
    <property type="entry name" value="E3-binding domain"/>
    <property type="match status" value="1"/>
</dbReference>
<evidence type="ECO:0000313" key="10">
    <source>
        <dbReference type="EMBL" id="GAB49934.1"/>
    </source>
</evidence>
<dbReference type="CDD" id="cd06849">
    <property type="entry name" value="lipoyl_domain"/>
    <property type="match status" value="2"/>
</dbReference>
<evidence type="ECO:0000256" key="5">
    <source>
        <dbReference type="ARBA" id="ARBA00023315"/>
    </source>
</evidence>
<dbReference type="PROSITE" id="PS51826">
    <property type="entry name" value="PSBD"/>
    <property type="match status" value="1"/>
</dbReference>
<dbReference type="InterPro" id="IPR004167">
    <property type="entry name" value="PSBD"/>
</dbReference>
<dbReference type="OrthoDB" id="9805770at2"/>
<evidence type="ECO:0000256" key="2">
    <source>
        <dbReference type="ARBA" id="ARBA00007317"/>
    </source>
</evidence>
<evidence type="ECO:0000259" key="9">
    <source>
        <dbReference type="PROSITE" id="PS51826"/>
    </source>
</evidence>
<dbReference type="InterPro" id="IPR001078">
    <property type="entry name" value="2-oxoacid_DH_actylTfrase"/>
</dbReference>
<dbReference type="Proteomes" id="UP000004367">
    <property type="component" value="Unassembled WGS sequence"/>
</dbReference>
<reference evidence="10 11" key="1">
    <citation type="submission" date="2012-02" db="EMBL/GenBank/DDBJ databases">
        <title>Whole genome shotgun sequence of Mobilicoccus pelagius NBRC 104925.</title>
        <authorList>
            <person name="Yoshida Y."/>
            <person name="Hosoyama A."/>
            <person name="Tsuchikane K."/>
            <person name="Katsumata H."/>
            <person name="Yamazaki S."/>
            <person name="Fujita N."/>
        </authorList>
    </citation>
    <scope>NUCLEOTIDE SEQUENCE [LARGE SCALE GENOMIC DNA]</scope>
    <source>
        <strain evidence="10 11">NBRC 104925</strain>
    </source>
</reference>
<dbReference type="STRING" id="1089455.MOPEL_135_01720"/>
<dbReference type="RefSeq" id="WP_009760591.1">
    <property type="nucleotide sequence ID" value="NZ_BAFE01000094.1"/>
</dbReference>
<comment type="cofactor">
    <cofactor evidence="1 6">
        <name>(R)-lipoate</name>
        <dbReference type="ChEBI" id="CHEBI:83088"/>
    </cofactor>
</comment>
<evidence type="ECO:0000256" key="7">
    <source>
        <dbReference type="SAM" id="MobiDB-lite"/>
    </source>
</evidence>
<evidence type="ECO:0000256" key="6">
    <source>
        <dbReference type="RuleBase" id="RU003423"/>
    </source>
</evidence>
<dbReference type="InterPro" id="IPR011053">
    <property type="entry name" value="Single_hybrid_motif"/>
</dbReference>
<dbReference type="InterPro" id="IPR023213">
    <property type="entry name" value="CAT-like_dom_sf"/>
</dbReference>
<evidence type="ECO:0000259" key="8">
    <source>
        <dbReference type="PROSITE" id="PS50968"/>
    </source>
</evidence>
<evidence type="ECO:0000256" key="1">
    <source>
        <dbReference type="ARBA" id="ARBA00001938"/>
    </source>
</evidence>
<feature type="domain" description="Lipoyl-binding" evidence="8">
    <location>
        <begin position="137"/>
        <end position="212"/>
    </location>
</feature>
<evidence type="ECO:0000256" key="4">
    <source>
        <dbReference type="ARBA" id="ARBA00022823"/>
    </source>
</evidence>
<feature type="domain" description="Peripheral subunit-binding (PSBD)" evidence="9">
    <location>
        <begin position="306"/>
        <end position="343"/>
    </location>
</feature>
<feature type="compositionally biased region" description="Pro residues" evidence="7">
    <location>
        <begin position="266"/>
        <end position="285"/>
    </location>
</feature>
<dbReference type="GO" id="GO:0031405">
    <property type="term" value="F:lipoic acid binding"/>
    <property type="evidence" value="ECO:0007669"/>
    <property type="project" value="TreeGrafter"/>
</dbReference>
<feature type="region of interest" description="Disordered" evidence="7">
    <location>
        <begin position="84"/>
        <end position="139"/>
    </location>
</feature>
<dbReference type="SUPFAM" id="SSF52777">
    <property type="entry name" value="CoA-dependent acyltransferases"/>
    <property type="match status" value="1"/>
</dbReference>
<evidence type="ECO:0000313" key="11">
    <source>
        <dbReference type="Proteomes" id="UP000004367"/>
    </source>
</evidence>
<dbReference type="PANTHER" id="PTHR43178">
    <property type="entry name" value="DIHYDROLIPOAMIDE ACETYLTRANSFERASE COMPONENT OF PYRUVATE DEHYDROGENASE COMPLEX"/>
    <property type="match status" value="1"/>
</dbReference>
<dbReference type="SUPFAM" id="SSF51230">
    <property type="entry name" value="Single hybrid motif"/>
    <property type="match status" value="2"/>
</dbReference>
<accession>H5UW26</accession>
<protein>
    <recommendedName>
        <fullName evidence="6">Dihydrolipoamide acetyltransferase component of pyruvate dehydrogenase complex</fullName>
        <ecNumber evidence="6">2.3.1.-</ecNumber>
    </recommendedName>
</protein>
<keyword evidence="3 6" id="KW-0808">Transferase</keyword>
<dbReference type="SUPFAM" id="SSF47005">
    <property type="entry name" value="Peripheral subunit-binding domain of 2-oxo acid dehydrogenase complex"/>
    <property type="match status" value="1"/>
</dbReference>
<dbReference type="GO" id="GO:0016407">
    <property type="term" value="F:acetyltransferase activity"/>
    <property type="evidence" value="ECO:0007669"/>
    <property type="project" value="TreeGrafter"/>
</dbReference>
<dbReference type="GO" id="GO:0005737">
    <property type="term" value="C:cytoplasm"/>
    <property type="evidence" value="ECO:0007669"/>
    <property type="project" value="TreeGrafter"/>
</dbReference>
<dbReference type="Pfam" id="PF02817">
    <property type="entry name" value="E3_binding"/>
    <property type="match status" value="1"/>
</dbReference>
<dbReference type="Gene3D" id="2.40.50.100">
    <property type="match status" value="2"/>
</dbReference>
<dbReference type="InterPro" id="IPR050743">
    <property type="entry name" value="2-oxoacid_DH_E2_comp"/>
</dbReference>
<keyword evidence="4 6" id="KW-0450">Lipoyl</keyword>
<feature type="compositionally biased region" description="Low complexity" evidence="7">
    <location>
        <begin position="255"/>
        <end position="265"/>
    </location>
</feature>
<dbReference type="InterPro" id="IPR000089">
    <property type="entry name" value="Biotin_lipoyl"/>
</dbReference>
<name>H5UW26_9MICO</name>
<proteinExistence type="inferred from homology"/>
<dbReference type="FunFam" id="3.30.559.10:FF:000007">
    <property type="entry name" value="Dihydrolipoamide acetyltransferase component of pyruvate dehydrogenase complex"/>
    <property type="match status" value="1"/>
</dbReference>
<comment type="caution">
    <text evidence="10">The sequence shown here is derived from an EMBL/GenBank/DDBJ whole genome shotgun (WGS) entry which is preliminary data.</text>
</comment>
<dbReference type="InterPro" id="IPR036625">
    <property type="entry name" value="E3-bd_dom_sf"/>
</dbReference>
<dbReference type="Pfam" id="PF00364">
    <property type="entry name" value="Biotin_lipoyl"/>
    <property type="match status" value="2"/>
</dbReference>
<dbReference type="EMBL" id="BAFE01000094">
    <property type="protein sequence ID" value="GAB49934.1"/>
    <property type="molecule type" value="Genomic_DNA"/>
</dbReference>
<comment type="similarity">
    <text evidence="2 6">Belongs to the 2-oxoacid dehydrogenase family.</text>
</comment>
<dbReference type="AlphaFoldDB" id="H5UW26"/>
<sequence length="612" mass="62639">MGIKTFNLPDPGEGLTEAEIVSWKVKAGDEVEVNQIVVEIETSKSLVELPIPWDGTVAELLVEEGTEVEVGAPIIRVEVAGAGDESPIPAVPAAPPADAGGGWGGTASPGSTGESAATEVTDVTPAKGGAPAGGGTVRTFNLQDPGEGLTEAEIVSWKVKPGDEVEVNQIVVEVETSKSLVELPIPWAGTVVEILEAEGTEVPVGAPIITIAVDGPAETGAPATGGSGSGEKREPNLVGYGEIATSTTRRRRRSAPAPAASAPSAPAAPPAAPAPAPAPAAPAPAPVASVPVSTPGGVPLREGRPLAKPPVRKFAKDNGVDLAQVPGSGPNGIITRADVEAFVSGGSAQATAPATATDTTVAAAAPAPARSGERETRIPVKGVRKVTAQAMTASKFTAPHVTEFVTVDVTATMELVERLKTDREFRDVKVTPLLVVAKALLLACKRNPGVNAQWVEESDGSATIVQKHYVNLGIAAATPRGLMVPNIKDADAMSMRELAEAMGQLVDTARAGKTQPADMSGGTITITNVGVFGVDTGTPIINPGESAIFVFGAVRRQPWVVGEGADERIEPRWVTQLGLSFDHRLIDGDLGSRFLADVAAVLHDPAKGLVWG</sequence>
<organism evidence="10 11">
    <name type="scientific">Mobilicoccus pelagius NBRC 104925</name>
    <dbReference type="NCBI Taxonomy" id="1089455"/>
    <lineage>
        <taxon>Bacteria</taxon>
        <taxon>Bacillati</taxon>
        <taxon>Actinomycetota</taxon>
        <taxon>Actinomycetes</taxon>
        <taxon>Micrococcales</taxon>
        <taxon>Dermatophilaceae</taxon>
        <taxon>Mobilicoccus</taxon>
    </lineage>
</organism>
<gene>
    <name evidence="10" type="primary">bkdC</name>
    <name evidence="10" type="ORF">MOPEL_135_01720</name>
</gene>
<dbReference type="EC" id="2.3.1.-" evidence="6"/>
<keyword evidence="5 6" id="KW-0012">Acyltransferase</keyword>
<dbReference type="eggNOG" id="COG0508">
    <property type="taxonomic scope" value="Bacteria"/>
</dbReference>
<feature type="region of interest" description="Disordered" evidence="7">
    <location>
        <begin position="216"/>
        <end position="312"/>
    </location>
</feature>
<dbReference type="Pfam" id="PF00198">
    <property type="entry name" value="2-oxoacid_dh"/>
    <property type="match status" value="1"/>
</dbReference>
<keyword evidence="11" id="KW-1185">Reference proteome</keyword>
<dbReference type="PROSITE" id="PS50968">
    <property type="entry name" value="BIOTINYL_LIPOYL"/>
    <property type="match status" value="2"/>
</dbReference>
<dbReference type="Gene3D" id="3.30.559.10">
    <property type="entry name" value="Chloramphenicol acetyltransferase-like domain"/>
    <property type="match status" value="1"/>
</dbReference>
<evidence type="ECO:0000256" key="3">
    <source>
        <dbReference type="ARBA" id="ARBA00022679"/>
    </source>
</evidence>